<evidence type="ECO:0000256" key="4">
    <source>
        <dbReference type="ARBA" id="ARBA00029454"/>
    </source>
</evidence>
<dbReference type="Gene3D" id="3.30.559.10">
    <property type="entry name" value="Chloramphenicol acetyltransferase-like domain"/>
    <property type="match status" value="2"/>
</dbReference>
<dbReference type="GO" id="GO:0016874">
    <property type="term" value="F:ligase activity"/>
    <property type="evidence" value="ECO:0007669"/>
    <property type="project" value="UniProtKB-KW"/>
</dbReference>
<feature type="compositionally biased region" description="Basic and acidic residues" evidence="5">
    <location>
        <begin position="899"/>
        <end position="917"/>
    </location>
</feature>
<dbReference type="GeneID" id="54405474"/>
<dbReference type="Gene3D" id="3.30.559.30">
    <property type="entry name" value="Nonribosomal peptide synthetase, condensation domain"/>
    <property type="match status" value="2"/>
</dbReference>
<dbReference type="SUPFAM" id="SSF56801">
    <property type="entry name" value="Acetyl-CoA synthetase-like"/>
    <property type="match status" value="1"/>
</dbReference>
<dbReference type="InterPro" id="IPR000873">
    <property type="entry name" value="AMP-dep_synth/lig_dom"/>
</dbReference>
<accession>A0A6A6AAQ3</accession>
<dbReference type="InterPro" id="IPR009081">
    <property type="entry name" value="PP-bd_ACP"/>
</dbReference>
<dbReference type="InterPro" id="IPR023213">
    <property type="entry name" value="CAT-like_dom_sf"/>
</dbReference>
<evidence type="ECO:0000256" key="5">
    <source>
        <dbReference type="SAM" id="MobiDB-lite"/>
    </source>
</evidence>
<evidence type="ECO:0000256" key="1">
    <source>
        <dbReference type="ARBA" id="ARBA00022450"/>
    </source>
</evidence>
<dbReference type="PANTHER" id="PTHR45527">
    <property type="entry name" value="NONRIBOSOMAL PEPTIDE SYNTHETASE"/>
    <property type="match status" value="1"/>
</dbReference>
<dbReference type="InterPro" id="IPR045851">
    <property type="entry name" value="AMP-bd_C_sf"/>
</dbReference>
<gene>
    <name evidence="7" type="ORF">P153DRAFT_317943</name>
</gene>
<reference evidence="7" key="1">
    <citation type="journal article" date="2020" name="Stud. Mycol.">
        <title>101 Dothideomycetes genomes: a test case for predicting lifestyles and emergence of pathogens.</title>
        <authorList>
            <person name="Haridas S."/>
            <person name="Albert R."/>
            <person name="Binder M."/>
            <person name="Bloem J."/>
            <person name="Labutti K."/>
            <person name="Salamov A."/>
            <person name="Andreopoulos B."/>
            <person name="Baker S."/>
            <person name="Barry K."/>
            <person name="Bills G."/>
            <person name="Bluhm B."/>
            <person name="Cannon C."/>
            <person name="Castanera R."/>
            <person name="Culley D."/>
            <person name="Daum C."/>
            <person name="Ezra D."/>
            <person name="Gonzalez J."/>
            <person name="Henrissat B."/>
            <person name="Kuo A."/>
            <person name="Liang C."/>
            <person name="Lipzen A."/>
            <person name="Lutzoni F."/>
            <person name="Magnuson J."/>
            <person name="Mondo S."/>
            <person name="Nolan M."/>
            <person name="Ohm R."/>
            <person name="Pangilinan J."/>
            <person name="Park H.-J."/>
            <person name="Ramirez L."/>
            <person name="Alfaro M."/>
            <person name="Sun H."/>
            <person name="Tritt A."/>
            <person name="Yoshinaga Y."/>
            <person name="Zwiers L.-H."/>
            <person name="Turgeon B."/>
            <person name="Goodwin S."/>
            <person name="Spatafora J."/>
            <person name="Crous P."/>
            <person name="Grigoriev I."/>
        </authorList>
    </citation>
    <scope>NUCLEOTIDE SEQUENCE</scope>
    <source>
        <strain evidence="7">CBS 119687</strain>
    </source>
</reference>
<keyword evidence="1" id="KW-0596">Phosphopantetheine</keyword>
<keyword evidence="2" id="KW-0597">Phosphoprotein</keyword>
<dbReference type="OrthoDB" id="416786at2759"/>
<keyword evidence="3" id="KW-0436">Ligase</keyword>
<dbReference type="CDD" id="cd19537">
    <property type="entry name" value="C_NRPS-like"/>
    <property type="match status" value="1"/>
</dbReference>
<dbReference type="Pfam" id="PF00550">
    <property type="entry name" value="PP-binding"/>
    <property type="match status" value="1"/>
</dbReference>
<dbReference type="InterPro" id="IPR042099">
    <property type="entry name" value="ANL_N_sf"/>
</dbReference>
<proteinExistence type="inferred from homology"/>
<dbReference type="Gene3D" id="3.40.50.12780">
    <property type="entry name" value="N-terminal domain of ligase-like"/>
    <property type="match status" value="1"/>
</dbReference>
<organism evidence="7 8">
    <name type="scientific">Dothidotthia symphoricarpi CBS 119687</name>
    <dbReference type="NCBI Taxonomy" id="1392245"/>
    <lineage>
        <taxon>Eukaryota</taxon>
        <taxon>Fungi</taxon>
        <taxon>Dikarya</taxon>
        <taxon>Ascomycota</taxon>
        <taxon>Pezizomycotina</taxon>
        <taxon>Dothideomycetes</taxon>
        <taxon>Pleosporomycetidae</taxon>
        <taxon>Pleosporales</taxon>
        <taxon>Dothidotthiaceae</taxon>
        <taxon>Dothidotthia</taxon>
    </lineage>
</organism>
<evidence type="ECO:0000256" key="2">
    <source>
        <dbReference type="ARBA" id="ARBA00022553"/>
    </source>
</evidence>
<dbReference type="PROSITE" id="PS00012">
    <property type="entry name" value="PHOSPHOPANTETHEINE"/>
    <property type="match status" value="1"/>
</dbReference>
<dbReference type="InterPro" id="IPR036736">
    <property type="entry name" value="ACP-like_sf"/>
</dbReference>
<dbReference type="Gene3D" id="3.30.300.30">
    <property type="match status" value="1"/>
</dbReference>
<dbReference type="RefSeq" id="XP_033522692.1">
    <property type="nucleotide sequence ID" value="XM_033665042.1"/>
</dbReference>
<dbReference type="Pfam" id="PF00501">
    <property type="entry name" value="AMP-binding"/>
    <property type="match status" value="1"/>
</dbReference>
<dbReference type="InterPro" id="IPR006162">
    <property type="entry name" value="Ppantetheine_attach_site"/>
</dbReference>
<dbReference type="InterPro" id="IPR001242">
    <property type="entry name" value="Condensation_dom"/>
</dbReference>
<evidence type="ECO:0000313" key="7">
    <source>
        <dbReference type="EMBL" id="KAF2128303.1"/>
    </source>
</evidence>
<dbReference type="SUPFAM" id="SSF52777">
    <property type="entry name" value="CoA-dependent acyltransferases"/>
    <property type="match status" value="4"/>
</dbReference>
<evidence type="ECO:0000256" key="3">
    <source>
        <dbReference type="ARBA" id="ARBA00022598"/>
    </source>
</evidence>
<feature type="region of interest" description="Disordered" evidence="5">
    <location>
        <begin position="899"/>
        <end position="919"/>
    </location>
</feature>
<protein>
    <submittedName>
        <fullName evidence="7">Nonribosomal peptide synthase GliP-like protein</fullName>
    </submittedName>
</protein>
<dbReference type="PANTHER" id="PTHR45527:SF11">
    <property type="entry name" value="NONRIBOSOMAL PEPTIDE SYNTHETASE 5"/>
    <property type="match status" value="1"/>
</dbReference>
<dbReference type="GO" id="GO:0005737">
    <property type="term" value="C:cytoplasm"/>
    <property type="evidence" value="ECO:0007669"/>
    <property type="project" value="TreeGrafter"/>
</dbReference>
<sequence>MPRKAPLTELQLHFIHGSLKQPGTNFIVHSEMYDTVMIPRLKDAWKKVIESETIFNQDFPEHESLDKGLKGFNWSESRMPDDAPDSQMPQVIGSFFWVTPVGNSSKKALSRLTWTVHHCLIDGYSASIIFDKVLRTVNGDLTVSAGPSFRLFTEEFELLRSARKELGKAYWARQEDTLSQARHDLLLPPAYPHNEYAGSSSVAIDISAIAQDIQAKAKNADVTPATLFYAAWAMTLSSFTDAEVVAFGAVLCGRNLPVPGALEVIGPVLNVLPFSISTIGTMTSVEFLQLTFHKLIELEEYQWTTPEHGFDRSFESALSVQVCLPDSRELRIQPLGRMTRQEHEVPLGLTIDPLREVALDYHVNRFTKQNMQHLAETYRLTLELLLDGNRTVDDIRRSSTPQSHIQTLQQFGNCSPSTLVQSIQDDLVTLFERRARDIPGHVALEKGCDKMSYREMDLYASKVAARLQSHIEKGEIVCIYSDRSLLWLCAVFGILKAGGVYCSMDPTEPQEVRNRKFSLSGSKVFITSTACQLSAVPEVCAVSFTIQSTVESPDFADWGHRQVPEPQSPAYVCFTSGSTGTPKGVLCTHAGLVAFQSSLDVRLFAAPGRRIAHIMSVAFDGSIHEIFSALTHGATLVLPSGSDPFGHLHSVDAAILTPSLARLLDPNEFKHLKWVYFVGEPVPQAVCDRWASVKQLYNMYGPTEGTCGATIKRLLPRQPVTIGIPNNTTRVYILTTRQSEPSKKTLCPPGVIGELYLAGVQIANGYLDMPEQTRERFLPDSVWPSGVGEMMYRTGDRGYWTEEGEVALLGRNDREIKLRGYRLDMGDLEIRIARAYPLLQAVAVARRQDQLIAMVQPLDINVGDLRDQLRKVLPQYAMPHIIAPVDKLPVTAAGKTDYKAVAEADPPRRSESRKDKLSSSTELDVAKAYRIALQLPDSTTLNASSRFIDLGGHSLRQLELLRHLSATTGVQLSLKMVLINPTIRDLAMAVAERISLAPSPVDDHNQKFPIQEELATPIETEWMRKYLTSASSSAFNVCYSSRFDNNVVSKERLITAWNSVLARHHLLGCRYTYRNENEVIRVNPGYVPRVQTPCSLELSTEVNRPFALDVEEPVRVFVTADSLTIVMSHIIADYTALAILMREASEAYHGSLLDDAPRSYALARVWSDAISQSSLDFWTGYLQDCPENPQPFGSDVSRSDYSGTSTLTTIDADIFEKALEYSVATNTTLQQIALACVAMCLDECPFKTDIVLGVPHINRDTADDLNTFGLFLQPLPVRIQCDTNSENDVTEATKLSSQQALAHAIPWDQLLQHLGIVTQYPNHPLFDVMVTMHDFRQANDLNMSVPGFEPLLIWSEGAKFKLMCEFTALPNGKLMLRLEYDSGLLSESQIQRIRTSIPIAMRLISSGRGHKEIKLALGNMQKNSISDSGVLSPECCFGKSLRDL</sequence>
<evidence type="ECO:0000259" key="6">
    <source>
        <dbReference type="PROSITE" id="PS50075"/>
    </source>
</evidence>
<feature type="domain" description="Carrier" evidence="6">
    <location>
        <begin position="919"/>
        <end position="994"/>
    </location>
</feature>
<dbReference type="EMBL" id="ML977508">
    <property type="protein sequence ID" value="KAF2128303.1"/>
    <property type="molecule type" value="Genomic_DNA"/>
</dbReference>
<comment type="similarity">
    <text evidence="4">Belongs to the NRP synthetase family.</text>
</comment>
<dbReference type="Proteomes" id="UP000799771">
    <property type="component" value="Unassembled WGS sequence"/>
</dbReference>
<name>A0A6A6AAQ3_9PLEO</name>
<dbReference type="PROSITE" id="PS50075">
    <property type="entry name" value="CARRIER"/>
    <property type="match status" value="1"/>
</dbReference>
<dbReference type="InterPro" id="IPR020845">
    <property type="entry name" value="AMP-binding_CS"/>
</dbReference>
<dbReference type="SUPFAM" id="SSF47336">
    <property type="entry name" value="ACP-like"/>
    <property type="match status" value="1"/>
</dbReference>
<evidence type="ECO:0000313" key="8">
    <source>
        <dbReference type="Proteomes" id="UP000799771"/>
    </source>
</evidence>
<dbReference type="Gene3D" id="1.10.1200.10">
    <property type="entry name" value="ACP-like"/>
    <property type="match status" value="1"/>
</dbReference>
<dbReference type="GO" id="GO:0043041">
    <property type="term" value="P:amino acid activation for nonribosomal peptide biosynthetic process"/>
    <property type="evidence" value="ECO:0007669"/>
    <property type="project" value="TreeGrafter"/>
</dbReference>
<dbReference type="Pfam" id="PF00668">
    <property type="entry name" value="Condensation"/>
    <property type="match status" value="2"/>
</dbReference>
<keyword evidence="8" id="KW-1185">Reference proteome</keyword>
<dbReference type="GO" id="GO:0044550">
    <property type="term" value="P:secondary metabolite biosynthetic process"/>
    <property type="evidence" value="ECO:0007669"/>
    <property type="project" value="TreeGrafter"/>
</dbReference>
<dbReference type="GO" id="GO:0031177">
    <property type="term" value="F:phosphopantetheine binding"/>
    <property type="evidence" value="ECO:0007669"/>
    <property type="project" value="TreeGrafter"/>
</dbReference>
<dbReference type="PROSITE" id="PS00455">
    <property type="entry name" value="AMP_BINDING"/>
    <property type="match status" value="1"/>
</dbReference>